<name>A0ABX1LUN8_9CYAN</name>
<evidence type="ECO:0000256" key="1">
    <source>
        <dbReference type="SAM" id="Phobius"/>
    </source>
</evidence>
<keyword evidence="1" id="KW-0472">Membrane</keyword>
<sequence>MSYKNKLSVLTILGTTLVLGFANKADAVSFNITYDPSLSAFGAQESELKAATQYVANEYSSLFSNNVTVNIQVTATPTGLGSSLSYLSGLYDYNVIRSALINNASTPDSIAATSSLPLSDPTGGGKFWVSTAHGKALGLLGASSALDGIFSISTSQTYSFTPGASPASGSYSYISVVEHEFSEIMGRIPGLNATIGTTSNSYLPFDLFRFKAPGVRSLNSTDQNVYFSTDNGVTPLKYYNSIAGADLQDWASSVTPDSYDAFGTPGVFVPFTANSPIDITVMNALGWKSNIPPSPSVPVPVPGAFLGVIGAGVAIAAKNIKKKTKASV</sequence>
<dbReference type="NCBIfam" id="NF038122">
    <property type="entry name" value="metallo_LGF"/>
    <property type="match status" value="1"/>
</dbReference>
<evidence type="ECO:0000256" key="2">
    <source>
        <dbReference type="SAM" id="SignalP"/>
    </source>
</evidence>
<evidence type="ECO:0008006" key="5">
    <source>
        <dbReference type="Google" id="ProtNLM"/>
    </source>
</evidence>
<feature type="chain" id="PRO_5045696703" description="PEP-CTERM sorting domain-containing protein" evidence="2">
    <location>
        <begin position="28"/>
        <end position="328"/>
    </location>
</feature>
<reference evidence="3 4" key="1">
    <citation type="submission" date="2020-03" db="EMBL/GenBank/DDBJ databases">
        <title>Draft Genome Sequence of 2-Methylisoborneol Producing Pseudanabaena yagii Strain GIHE-NHR1 Isolated from North Han River in South Korea.</title>
        <authorList>
            <person name="Jeong J."/>
        </authorList>
    </citation>
    <scope>NUCLEOTIDE SEQUENCE [LARGE SCALE GENOMIC DNA]</scope>
    <source>
        <strain evidence="3 4">GIHE-NHR1</strain>
    </source>
</reference>
<evidence type="ECO:0000313" key="3">
    <source>
        <dbReference type="EMBL" id="NMF59882.1"/>
    </source>
</evidence>
<dbReference type="RefSeq" id="WP_169364855.1">
    <property type="nucleotide sequence ID" value="NZ_JAAVJL010000002.1"/>
</dbReference>
<organism evidence="3 4">
    <name type="scientific">Pseudanabaena yagii GIHE-NHR1</name>
    <dbReference type="NCBI Taxonomy" id="2722753"/>
    <lineage>
        <taxon>Bacteria</taxon>
        <taxon>Bacillati</taxon>
        <taxon>Cyanobacteriota</taxon>
        <taxon>Cyanophyceae</taxon>
        <taxon>Pseudanabaenales</taxon>
        <taxon>Pseudanabaenaceae</taxon>
        <taxon>Pseudanabaena</taxon>
        <taxon>Pseudanabaena yagii</taxon>
    </lineage>
</organism>
<dbReference type="EMBL" id="JAAVJL010000002">
    <property type="protein sequence ID" value="NMF59882.1"/>
    <property type="molecule type" value="Genomic_DNA"/>
</dbReference>
<evidence type="ECO:0000313" key="4">
    <source>
        <dbReference type="Proteomes" id="UP000738376"/>
    </source>
</evidence>
<protein>
    <recommendedName>
        <fullName evidence="5">PEP-CTERM sorting domain-containing protein</fullName>
    </recommendedName>
</protein>
<dbReference type="Proteomes" id="UP000738376">
    <property type="component" value="Unassembled WGS sequence"/>
</dbReference>
<keyword evidence="1" id="KW-1133">Transmembrane helix</keyword>
<keyword evidence="1" id="KW-0812">Transmembrane</keyword>
<gene>
    <name evidence="3" type="ORF">HC246_18120</name>
</gene>
<keyword evidence="4" id="KW-1185">Reference proteome</keyword>
<accession>A0ABX1LUN8</accession>
<feature type="signal peptide" evidence="2">
    <location>
        <begin position="1"/>
        <end position="27"/>
    </location>
</feature>
<proteinExistence type="predicted"/>
<comment type="caution">
    <text evidence="3">The sequence shown here is derived from an EMBL/GenBank/DDBJ whole genome shotgun (WGS) entry which is preliminary data.</text>
</comment>
<feature type="transmembrane region" description="Helical" evidence="1">
    <location>
        <begin position="299"/>
        <end position="317"/>
    </location>
</feature>
<keyword evidence="2" id="KW-0732">Signal</keyword>